<evidence type="ECO:0008006" key="5">
    <source>
        <dbReference type="Google" id="ProtNLM"/>
    </source>
</evidence>
<dbReference type="EMBL" id="JAWDGP010001093">
    <property type="protein sequence ID" value="KAK3794770.1"/>
    <property type="molecule type" value="Genomic_DNA"/>
</dbReference>
<protein>
    <recommendedName>
        <fullName evidence="5">Secreted protein</fullName>
    </recommendedName>
</protein>
<feature type="compositionally biased region" description="Basic and acidic residues" evidence="1">
    <location>
        <begin position="69"/>
        <end position="85"/>
    </location>
</feature>
<name>A0AAE1AVY0_9GAST</name>
<keyword evidence="4" id="KW-1185">Reference proteome</keyword>
<evidence type="ECO:0000313" key="3">
    <source>
        <dbReference type="EMBL" id="KAK3794770.1"/>
    </source>
</evidence>
<accession>A0AAE1AVY0</accession>
<keyword evidence="2" id="KW-0732">Signal</keyword>
<organism evidence="3 4">
    <name type="scientific">Elysia crispata</name>
    <name type="common">lettuce slug</name>
    <dbReference type="NCBI Taxonomy" id="231223"/>
    <lineage>
        <taxon>Eukaryota</taxon>
        <taxon>Metazoa</taxon>
        <taxon>Spiralia</taxon>
        <taxon>Lophotrochozoa</taxon>
        <taxon>Mollusca</taxon>
        <taxon>Gastropoda</taxon>
        <taxon>Heterobranchia</taxon>
        <taxon>Euthyneura</taxon>
        <taxon>Panpulmonata</taxon>
        <taxon>Sacoglossa</taxon>
        <taxon>Placobranchoidea</taxon>
        <taxon>Plakobranchidae</taxon>
        <taxon>Elysia</taxon>
    </lineage>
</organism>
<evidence type="ECO:0000313" key="4">
    <source>
        <dbReference type="Proteomes" id="UP001283361"/>
    </source>
</evidence>
<evidence type="ECO:0000256" key="1">
    <source>
        <dbReference type="SAM" id="MobiDB-lite"/>
    </source>
</evidence>
<sequence>MRSGKCPDHNSINHACRLPMLVVHQCLALSSLLASCTHRDASPGYRAEPVRGRNRQMAASSRTQPWLTKTERNRKTKRDGERGLARDQSPPISSHDTVIALRAH</sequence>
<gene>
    <name evidence="3" type="ORF">RRG08_047045</name>
</gene>
<feature type="region of interest" description="Disordered" evidence="1">
    <location>
        <begin position="40"/>
        <end position="104"/>
    </location>
</feature>
<proteinExistence type="predicted"/>
<evidence type="ECO:0000256" key="2">
    <source>
        <dbReference type="SAM" id="SignalP"/>
    </source>
</evidence>
<feature type="signal peptide" evidence="2">
    <location>
        <begin position="1"/>
        <end position="28"/>
    </location>
</feature>
<feature type="chain" id="PRO_5042055234" description="Secreted protein" evidence="2">
    <location>
        <begin position="29"/>
        <end position="104"/>
    </location>
</feature>
<dbReference type="Proteomes" id="UP001283361">
    <property type="component" value="Unassembled WGS sequence"/>
</dbReference>
<comment type="caution">
    <text evidence="3">The sequence shown here is derived from an EMBL/GenBank/DDBJ whole genome shotgun (WGS) entry which is preliminary data.</text>
</comment>
<feature type="compositionally biased region" description="Polar residues" evidence="1">
    <location>
        <begin position="57"/>
        <end position="67"/>
    </location>
</feature>
<dbReference type="AlphaFoldDB" id="A0AAE1AVY0"/>
<reference evidence="3" key="1">
    <citation type="journal article" date="2023" name="G3 (Bethesda)">
        <title>A reference genome for the long-term kleptoplast-retaining sea slug Elysia crispata morphotype clarki.</title>
        <authorList>
            <person name="Eastman K.E."/>
            <person name="Pendleton A.L."/>
            <person name="Shaikh M.A."/>
            <person name="Suttiyut T."/>
            <person name="Ogas R."/>
            <person name="Tomko P."/>
            <person name="Gavelis G."/>
            <person name="Widhalm J.R."/>
            <person name="Wisecaver J.H."/>
        </authorList>
    </citation>
    <scope>NUCLEOTIDE SEQUENCE</scope>
    <source>
        <strain evidence="3">ECLA1</strain>
    </source>
</reference>